<organism evidence="2 3">
    <name type="scientific">Alloacidobacterium dinghuense</name>
    <dbReference type="NCBI Taxonomy" id="2763107"/>
    <lineage>
        <taxon>Bacteria</taxon>
        <taxon>Pseudomonadati</taxon>
        <taxon>Acidobacteriota</taxon>
        <taxon>Terriglobia</taxon>
        <taxon>Terriglobales</taxon>
        <taxon>Acidobacteriaceae</taxon>
        <taxon>Alloacidobacterium</taxon>
    </lineage>
</organism>
<dbReference type="KEGG" id="adin:H7849_00200"/>
<protein>
    <recommendedName>
        <fullName evidence="4">Outer membrane protein beta-barrel domain-containing protein</fullName>
    </recommendedName>
</protein>
<dbReference type="RefSeq" id="WP_186743446.1">
    <property type="nucleotide sequence ID" value="NZ_CP060394.1"/>
</dbReference>
<name>A0A7G8BIX2_9BACT</name>
<gene>
    <name evidence="2" type="ORF">H7849_00200</name>
</gene>
<proteinExistence type="predicted"/>
<dbReference type="InterPro" id="IPR011250">
    <property type="entry name" value="OMP/PagP_B-barrel"/>
</dbReference>
<keyword evidence="3" id="KW-1185">Reference proteome</keyword>
<dbReference type="SUPFAM" id="SSF56925">
    <property type="entry name" value="OMPA-like"/>
    <property type="match status" value="1"/>
</dbReference>
<evidence type="ECO:0000256" key="1">
    <source>
        <dbReference type="SAM" id="MobiDB-lite"/>
    </source>
</evidence>
<dbReference type="EMBL" id="CP060394">
    <property type="protein sequence ID" value="QNI32492.1"/>
    <property type="molecule type" value="Genomic_DNA"/>
</dbReference>
<reference evidence="2 3" key="1">
    <citation type="submission" date="2020-08" db="EMBL/GenBank/DDBJ databases">
        <title>Edaphobacter telluris sp. nov. and Acidobacterium dinghuensis sp. nov., two acidobacteria isolated from forest soil.</title>
        <authorList>
            <person name="Fu J."/>
            <person name="Qiu L."/>
        </authorList>
    </citation>
    <scope>NUCLEOTIDE SEQUENCE [LARGE SCALE GENOMIC DNA]</scope>
    <source>
        <strain evidence="2">4Y35</strain>
    </source>
</reference>
<dbReference type="Proteomes" id="UP000515312">
    <property type="component" value="Chromosome"/>
</dbReference>
<evidence type="ECO:0000313" key="2">
    <source>
        <dbReference type="EMBL" id="QNI32492.1"/>
    </source>
</evidence>
<evidence type="ECO:0000313" key="3">
    <source>
        <dbReference type="Proteomes" id="UP000515312"/>
    </source>
</evidence>
<dbReference type="AlphaFoldDB" id="A0A7G8BIX2"/>
<dbReference type="Gene3D" id="2.40.160.20">
    <property type="match status" value="1"/>
</dbReference>
<sequence>MASLPITAAAQDDTHAGVSSSDDNKSFLSGEDIDGASLAADPNPSPSPQYGQTNSRYPSYESKWSKIAFVAGGGFNAPVSDATTYSTYGGNITLGAGWNFNRLIGALVEYQFVDDKIPGATLAAVGAPGGYTRVWSFTIDPVVNLPTSGRFGGYFTGGGGFYRKVVTFTTPVPVLYCDYFGYCFIGTQNQVIGHFSSNQGGMNIGGGVTWKAFGPDSKAKLFAEARYLWVDSPSASATQQGTGTFTTIPVTFGIRW</sequence>
<evidence type="ECO:0008006" key="4">
    <source>
        <dbReference type="Google" id="ProtNLM"/>
    </source>
</evidence>
<feature type="region of interest" description="Disordered" evidence="1">
    <location>
        <begin position="1"/>
        <end position="56"/>
    </location>
</feature>
<accession>A0A7G8BIX2</accession>